<evidence type="ECO:0000259" key="2">
    <source>
        <dbReference type="Pfam" id="PF05670"/>
    </source>
</evidence>
<dbReference type="OrthoDB" id="436717at2759"/>
<feature type="domain" description="NFACT RNA-binding" evidence="2">
    <location>
        <begin position="73"/>
        <end position="164"/>
    </location>
</feature>
<dbReference type="InterPro" id="IPR051608">
    <property type="entry name" value="RQC_Subunit_NEMF"/>
</dbReference>
<feature type="non-terminal residue" evidence="3">
    <location>
        <position position="173"/>
    </location>
</feature>
<evidence type="ECO:0000313" key="3">
    <source>
        <dbReference type="EMBL" id="CAE7229330.1"/>
    </source>
</evidence>
<evidence type="ECO:0000313" key="4">
    <source>
        <dbReference type="Proteomes" id="UP000649617"/>
    </source>
</evidence>
<dbReference type="GO" id="GO:0000049">
    <property type="term" value="F:tRNA binding"/>
    <property type="evidence" value="ECO:0007669"/>
    <property type="project" value="TreeGrafter"/>
</dbReference>
<sequence>FGGSARHSANKLPQTRARVHTRNNAPSTVATGAFKGFGEAPAKPSPKSKPVPAPKAPKGCRSVLVAGKDGSQWQVLIGKSAADNDRLSLDLGRADEVWMHAAHVPGAHVVIRAVSTQGRPPNDVVTKAASLCAFYSKAKAAGTVEVHVTTCGKVSKIPGSPPGQVLLMPGWSS</sequence>
<proteinExistence type="predicted"/>
<feature type="non-terminal residue" evidence="3">
    <location>
        <position position="1"/>
    </location>
</feature>
<dbReference type="PANTHER" id="PTHR15239">
    <property type="entry name" value="NUCLEAR EXPORT MEDIATOR FACTOR NEMF"/>
    <property type="match status" value="1"/>
</dbReference>
<dbReference type="Pfam" id="PF05670">
    <property type="entry name" value="NFACT-R_1"/>
    <property type="match status" value="1"/>
</dbReference>
<dbReference type="Proteomes" id="UP000649617">
    <property type="component" value="Unassembled WGS sequence"/>
</dbReference>
<feature type="region of interest" description="Disordered" evidence="1">
    <location>
        <begin position="1"/>
        <end position="59"/>
    </location>
</feature>
<dbReference type="AlphaFoldDB" id="A0A812KSF5"/>
<comment type="caution">
    <text evidence="3">The sequence shown here is derived from an EMBL/GenBank/DDBJ whole genome shotgun (WGS) entry which is preliminary data.</text>
</comment>
<dbReference type="EMBL" id="CAJNIZ010004136">
    <property type="protein sequence ID" value="CAE7229330.1"/>
    <property type="molecule type" value="Genomic_DNA"/>
</dbReference>
<gene>
    <name evidence="3" type="primary">rqcH</name>
    <name evidence="3" type="ORF">SPIL2461_LOCUS3399</name>
</gene>
<dbReference type="PANTHER" id="PTHR15239:SF6">
    <property type="entry name" value="RIBOSOME QUALITY CONTROL COMPLEX SUBUNIT NEMF"/>
    <property type="match status" value="1"/>
</dbReference>
<feature type="compositionally biased region" description="Pro residues" evidence="1">
    <location>
        <begin position="43"/>
        <end position="55"/>
    </location>
</feature>
<dbReference type="InterPro" id="IPR008532">
    <property type="entry name" value="NFACT_RNA-bd"/>
</dbReference>
<dbReference type="GO" id="GO:1990112">
    <property type="term" value="C:RQC complex"/>
    <property type="evidence" value="ECO:0007669"/>
    <property type="project" value="TreeGrafter"/>
</dbReference>
<reference evidence="3" key="1">
    <citation type="submission" date="2021-02" db="EMBL/GenBank/DDBJ databases">
        <authorList>
            <person name="Dougan E. K."/>
            <person name="Rhodes N."/>
            <person name="Thang M."/>
            <person name="Chan C."/>
        </authorList>
    </citation>
    <scope>NUCLEOTIDE SEQUENCE</scope>
</reference>
<accession>A0A812KSF5</accession>
<dbReference type="GO" id="GO:0072344">
    <property type="term" value="P:rescue of stalled ribosome"/>
    <property type="evidence" value="ECO:0007669"/>
    <property type="project" value="TreeGrafter"/>
</dbReference>
<dbReference type="GO" id="GO:0043023">
    <property type="term" value="F:ribosomal large subunit binding"/>
    <property type="evidence" value="ECO:0007669"/>
    <property type="project" value="TreeGrafter"/>
</dbReference>
<organism evidence="3 4">
    <name type="scientific">Symbiodinium pilosum</name>
    <name type="common">Dinoflagellate</name>
    <dbReference type="NCBI Taxonomy" id="2952"/>
    <lineage>
        <taxon>Eukaryota</taxon>
        <taxon>Sar</taxon>
        <taxon>Alveolata</taxon>
        <taxon>Dinophyceae</taxon>
        <taxon>Suessiales</taxon>
        <taxon>Symbiodiniaceae</taxon>
        <taxon>Symbiodinium</taxon>
    </lineage>
</organism>
<name>A0A812KSF5_SYMPI</name>
<protein>
    <submittedName>
        <fullName evidence="3">RqcH protein</fullName>
    </submittedName>
</protein>
<keyword evidence="4" id="KW-1185">Reference proteome</keyword>
<evidence type="ECO:0000256" key="1">
    <source>
        <dbReference type="SAM" id="MobiDB-lite"/>
    </source>
</evidence>